<feature type="binding site" evidence="9">
    <location>
        <position position="24"/>
    </location>
    <ligand>
        <name>FAD</name>
        <dbReference type="ChEBI" id="CHEBI:57692"/>
    </ligand>
</feature>
<dbReference type="Gene3D" id="3.50.50.60">
    <property type="entry name" value="FAD/NAD(P)-binding domain"/>
    <property type="match status" value="1"/>
</dbReference>
<dbReference type="SUPFAM" id="SSF51971">
    <property type="entry name" value="Nucleotide-binding domain"/>
    <property type="match status" value="1"/>
</dbReference>
<dbReference type="InterPro" id="IPR021163">
    <property type="entry name" value="Ferredox_Rdtase_adrenod"/>
</dbReference>
<evidence type="ECO:0000256" key="2">
    <source>
        <dbReference type="ARBA" id="ARBA00008312"/>
    </source>
</evidence>
<dbReference type="GO" id="GO:0016491">
    <property type="term" value="F:oxidoreductase activity"/>
    <property type="evidence" value="ECO:0007669"/>
    <property type="project" value="UniProtKB-KW"/>
</dbReference>
<dbReference type="GeneID" id="25261839"/>
<evidence type="ECO:0000256" key="6">
    <source>
        <dbReference type="ARBA" id="ARBA00023002"/>
    </source>
</evidence>
<feature type="binding site" evidence="9">
    <location>
        <position position="60"/>
    </location>
    <ligand>
        <name>FAD</name>
        <dbReference type="ChEBI" id="CHEBI:57692"/>
    </ligand>
</feature>
<comment type="subcellular location">
    <subcellularLocation>
        <location evidence="8">Mitochondrion</location>
    </subcellularLocation>
</comment>
<keyword evidence="8" id="KW-0496">Mitochondrion</keyword>
<evidence type="ECO:0000256" key="9">
    <source>
        <dbReference type="PIRSR" id="PIRSR000362-1"/>
    </source>
</evidence>
<gene>
    <name evidence="11" type="ORF">K437DRAFT_171923</name>
</gene>
<evidence type="ECO:0000256" key="5">
    <source>
        <dbReference type="ARBA" id="ARBA00022857"/>
    </source>
</evidence>
<comment type="caution">
    <text evidence="11">The sequence shown here is derived from an EMBL/GenBank/DDBJ whole genome shotgun (WGS) entry which is preliminary data.</text>
</comment>
<protein>
    <recommendedName>
        <fullName evidence="8">NADPH:adrenodoxin oxidoreductase, mitochondrial</fullName>
        <ecNumber evidence="8">1.18.1.6</ecNumber>
    </recommendedName>
</protein>
<organism evidence="11 12">
    <name type="scientific">Tilletiaria anomala (strain ATCC 24038 / CBS 436.72 / UBC 951)</name>
    <dbReference type="NCBI Taxonomy" id="1037660"/>
    <lineage>
        <taxon>Eukaryota</taxon>
        <taxon>Fungi</taxon>
        <taxon>Dikarya</taxon>
        <taxon>Basidiomycota</taxon>
        <taxon>Ustilaginomycotina</taxon>
        <taxon>Exobasidiomycetes</taxon>
        <taxon>Georgefischeriales</taxon>
        <taxon>Tilletiariaceae</taxon>
        <taxon>Tilletiaria</taxon>
    </lineage>
</organism>
<dbReference type="InterPro" id="IPR055275">
    <property type="entry name" value="Ferredox_Rdtase"/>
</dbReference>
<keyword evidence="3 8" id="KW-0285">Flavoprotein</keyword>
<dbReference type="InParanoid" id="A0A066VS21"/>
<evidence type="ECO:0000313" key="12">
    <source>
        <dbReference type="Proteomes" id="UP000027361"/>
    </source>
</evidence>
<feature type="binding site" evidence="10">
    <location>
        <begin position="254"/>
        <end position="255"/>
    </location>
    <ligand>
        <name>NADP(+)</name>
        <dbReference type="ChEBI" id="CHEBI:58349"/>
    </ligand>
</feature>
<sequence>MLPSFRALAAQQALKLAVIGAGPSAFYASARVLSHFPAGKENECDVEVHMFERLPTPHGLVRYGVAPDHPEVKNVEHKFAEVAKDPRFHFYGNVNVGHSPTTSAAAYPLANHVPLSSLLPHYTHVLFAYGSSLARPLGIPGSAPGELANVHSALDFVNWYNGHPVAHDPSLRRAGAASFESFASHGRSLEHMTIIGAGNVALDVARIVLRASCSGLQGSDTPAARAYLAQSDVPEPVLAALSQSRINEVDIFARRGPAHVAFTNKELREMMALPGISFRPADKTQLDEAEQLVERAEHEGTERGSAEAKSGARVKMRLLSLLAKGSQTKYDPAREGKSWGLNFFRAPAALSGPKVQDGPAGPPRPVRQVTWNLTQLPNPRPVAAGAEASIVHDSRAWGNPAPVNVPATGEQEKRPTDLVISSIGYRSESIAEAAGDHDLPFDDSRAVVPNEGGRVTTLPQGKVVPGHYVSGWLARGPVGVIASTMYDAYSVADLLVQDWQQGVAQAHGGADGLPAELRQPTHKVVTYKDWQRIDSIEKERGAKLGKLREKILTVQELLEVAS</sequence>
<reference evidence="11 12" key="1">
    <citation type="submission" date="2014-05" db="EMBL/GenBank/DDBJ databases">
        <title>Draft genome sequence of a rare smut relative, Tilletiaria anomala UBC 951.</title>
        <authorList>
            <consortium name="DOE Joint Genome Institute"/>
            <person name="Toome M."/>
            <person name="Kuo A."/>
            <person name="Henrissat B."/>
            <person name="Lipzen A."/>
            <person name="Tritt A."/>
            <person name="Yoshinaga Y."/>
            <person name="Zane M."/>
            <person name="Barry K."/>
            <person name="Grigoriev I.V."/>
            <person name="Spatafora J.W."/>
            <person name="Aimea M.C."/>
        </authorList>
    </citation>
    <scope>NUCLEOTIDE SEQUENCE [LARGE SCALE GENOMIC DNA]</scope>
    <source>
        <strain evidence="11 12">UBC 951</strain>
    </source>
</reference>
<dbReference type="AlphaFoldDB" id="A0A066VS21"/>
<feature type="binding site" evidence="10">
    <location>
        <position position="266"/>
    </location>
    <ligand>
        <name>NADP(+)</name>
        <dbReference type="ChEBI" id="CHEBI:58349"/>
    </ligand>
</feature>
<feature type="binding site" evidence="9">
    <location>
        <position position="52"/>
    </location>
    <ligand>
        <name>FAD</name>
        <dbReference type="ChEBI" id="CHEBI:57692"/>
    </ligand>
</feature>
<dbReference type="InterPro" id="IPR036188">
    <property type="entry name" value="FAD/NAD-bd_sf"/>
</dbReference>
<evidence type="ECO:0000256" key="4">
    <source>
        <dbReference type="ARBA" id="ARBA00022827"/>
    </source>
</evidence>
<feature type="binding site" evidence="9">
    <location>
        <begin position="479"/>
        <end position="481"/>
    </location>
    <ligand>
        <name>FAD</name>
        <dbReference type="ChEBI" id="CHEBI:57692"/>
    </ligand>
</feature>
<dbReference type="EMBL" id="JMSN01000078">
    <property type="protein sequence ID" value="KDN41604.1"/>
    <property type="molecule type" value="Genomic_DNA"/>
</dbReference>
<feature type="binding site" evidence="9">
    <location>
        <position position="472"/>
    </location>
    <ligand>
        <name>FAD</name>
        <dbReference type="ChEBI" id="CHEBI:57692"/>
    </ligand>
</feature>
<evidence type="ECO:0000256" key="3">
    <source>
        <dbReference type="ARBA" id="ARBA00022630"/>
    </source>
</evidence>
<dbReference type="PANTHER" id="PTHR48467">
    <property type="entry name" value="GLUTAMATE SYNTHASE 1 [NADH], CHLOROPLASTIC-LIKE"/>
    <property type="match status" value="1"/>
</dbReference>
<evidence type="ECO:0000256" key="10">
    <source>
        <dbReference type="PIRSR" id="PIRSR000362-2"/>
    </source>
</evidence>
<dbReference type="PANTHER" id="PTHR48467:SF1">
    <property type="entry name" value="GLUTAMATE SYNTHASE 1 [NADH], CHLOROPLASTIC-LIKE"/>
    <property type="match status" value="1"/>
</dbReference>
<proteinExistence type="inferred from homology"/>
<feature type="binding site" evidence="10">
    <location>
        <position position="479"/>
    </location>
    <ligand>
        <name>NADP(+)</name>
        <dbReference type="ChEBI" id="CHEBI:58349"/>
    </ligand>
</feature>
<keyword evidence="12" id="KW-1185">Reference proteome</keyword>
<dbReference type="OMA" id="RFNFIGN"/>
<keyword evidence="5 8" id="KW-0521">NADP</keyword>
<dbReference type="HOGENOM" id="CLU_024722_3_1_1"/>
<feature type="binding site" evidence="9">
    <location>
        <position position="96"/>
    </location>
    <ligand>
        <name>FAD</name>
        <dbReference type="ChEBI" id="CHEBI:57692"/>
    </ligand>
</feature>
<evidence type="ECO:0000256" key="7">
    <source>
        <dbReference type="ARBA" id="ARBA00048933"/>
    </source>
</evidence>
<evidence type="ECO:0000256" key="8">
    <source>
        <dbReference type="PIRNR" id="PIRNR000362"/>
    </source>
</evidence>
<keyword evidence="6 8" id="KW-0560">Oxidoreductase</keyword>
<dbReference type="PIRSF" id="PIRSF000362">
    <property type="entry name" value="FNR"/>
    <property type="match status" value="1"/>
</dbReference>
<evidence type="ECO:0000313" key="11">
    <source>
        <dbReference type="EMBL" id="KDN41604.1"/>
    </source>
</evidence>
<dbReference type="EC" id="1.18.1.6" evidence="8"/>
<dbReference type="Gene3D" id="3.40.50.720">
    <property type="entry name" value="NAD(P)-binding Rossmann-like Domain"/>
    <property type="match status" value="1"/>
</dbReference>
<dbReference type="STRING" id="1037660.A0A066VS21"/>
<dbReference type="Proteomes" id="UP000027361">
    <property type="component" value="Unassembled WGS sequence"/>
</dbReference>
<dbReference type="FunCoup" id="A0A066VS21">
    <property type="interactions" value="373"/>
</dbReference>
<name>A0A066VS21_TILAU</name>
<comment type="similarity">
    <text evidence="2 8">Belongs to the ferredoxin--NADP reductase type 1 family.</text>
</comment>
<keyword evidence="4 8" id="KW-0274">FAD</keyword>
<comment type="cofactor">
    <cofactor evidence="1 8 9">
        <name>FAD</name>
        <dbReference type="ChEBI" id="CHEBI:57692"/>
    </cofactor>
</comment>
<dbReference type="RefSeq" id="XP_013241772.1">
    <property type="nucleotide sequence ID" value="XM_013386318.1"/>
</dbReference>
<dbReference type="GO" id="GO:0005739">
    <property type="term" value="C:mitochondrion"/>
    <property type="evidence" value="ECO:0007669"/>
    <property type="project" value="UniProtKB-SubCell"/>
</dbReference>
<accession>A0A066VS21</accession>
<comment type="catalytic activity">
    <reaction evidence="7 8">
        <text>2 reduced [adrenodoxin] + NADP(+) + H(+) = 2 oxidized [adrenodoxin] + NADPH</text>
        <dbReference type="Rhea" id="RHEA:42312"/>
        <dbReference type="Rhea" id="RHEA-COMP:9998"/>
        <dbReference type="Rhea" id="RHEA-COMP:9999"/>
        <dbReference type="ChEBI" id="CHEBI:15378"/>
        <dbReference type="ChEBI" id="CHEBI:33737"/>
        <dbReference type="ChEBI" id="CHEBI:33738"/>
        <dbReference type="ChEBI" id="CHEBI:57783"/>
        <dbReference type="ChEBI" id="CHEBI:58349"/>
        <dbReference type="EC" id="1.18.1.6"/>
    </reaction>
</comment>
<evidence type="ECO:0000256" key="1">
    <source>
        <dbReference type="ARBA" id="ARBA00001974"/>
    </source>
</evidence>
<dbReference type="OrthoDB" id="333024at2759"/>